<feature type="transmembrane region" description="Helical" evidence="5">
    <location>
        <begin position="166"/>
        <end position="192"/>
    </location>
</feature>
<dbReference type="Pfam" id="PF13414">
    <property type="entry name" value="TPR_11"/>
    <property type="match status" value="1"/>
</dbReference>
<organism evidence="6 7">
    <name type="scientific">Eiseniibacteriota bacterium</name>
    <dbReference type="NCBI Taxonomy" id="2212470"/>
    <lineage>
        <taxon>Bacteria</taxon>
        <taxon>Candidatus Eiseniibacteriota</taxon>
    </lineage>
</organism>
<keyword evidence="1" id="KW-0677">Repeat</keyword>
<keyword evidence="2 3" id="KW-0802">TPR repeat</keyword>
<reference evidence="6" key="1">
    <citation type="submission" date="2020-07" db="EMBL/GenBank/DDBJ databases">
        <title>Huge and variable diversity of episymbiotic CPR bacteria and DPANN archaea in groundwater ecosystems.</title>
        <authorList>
            <person name="He C.Y."/>
            <person name="Keren R."/>
            <person name="Whittaker M."/>
            <person name="Farag I.F."/>
            <person name="Doudna J."/>
            <person name="Cate J.H.D."/>
            <person name="Banfield J.F."/>
        </authorList>
    </citation>
    <scope>NUCLEOTIDE SEQUENCE</scope>
    <source>
        <strain evidence="6">NC_groundwater_928_Pr1_S-0.2um_72_17</strain>
    </source>
</reference>
<comment type="caution">
    <text evidence="6">The sequence shown here is derived from an EMBL/GenBank/DDBJ whole genome shotgun (WGS) entry which is preliminary data.</text>
</comment>
<proteinExistence type="predicted"/>
<sequence length="663" mass="70889">MCTASIVRADSTSDHTVDAMAPSTTVAEAAVTTPAANPGDGAAATPSADAATPASAAASTTSESAAPPSDLHDLDAWLAYKRAQHRPAMPDEARLFFRRGLIAERAGQYQEAVRLIRGAADLDPGFVTPHLTLASWSVLRDPGQTLMHYGVALDIVRRSFLLQIELVANLAFFAMHALFVGLVATGLALVVLRQAELRHLWQERVARLLSPGSARLWAWVLLALPFACGVGLALPAVLLLGLVWPVLRSRERTLYALLVMTLIAIPLASGVLGRLAAPLRVDQAPLYGVAELQDEAWTPERGAELANLATTAPDNPAVQFGLGWTARQGGDLATAETAYRRASSLWPKNDRVLNNLANVLVAEGRLDEAIGLYRRAVAIQPENASAWFNLSQVYTRQFEYHDATEAAAKASAIDFDLVKGQQALGTDDGTMPLADEWLAPRTLWTIVLDGRGAGVAATPAAWRGHVESAGWRFSLLVAIVALASVTMGLRWQKVAPLRPCHNCGRIICRRCAQRRRELALCPACGGEAGRAESAEFSRVLLGRRRLAVERSQRLTRTTLAALIPGFGLLAFHRGFRALAITSGMVLLSAPWLGVHAPFTFQSPTGSGSVLSPILILASWAALYAFSILSYFGVAAGEARRAAALVSPVRSRPTQATTTTARAA</sequence>
<feature type="transmembrane region" description="Helical" evidence="5">
    <location>
        <begin position="575"/>
        <end position="593"/>
    </location>
</feature>
<feature type="repeat" description="TPR" evidence="3">
    <location>
        <begin position="350"/>
        <end position="383"/>
    </location>
</feature>
<dbReference type="PROSITE" id="PS50005">
    <property type="entry name" value="TPR"/>
    <property type="match status" value="2"/>
</dbReference>
<feature type="transmembrane region" description="Helical" evidence="5">
    <location>
        <begin position="254"/>
        <end position="277"/>
    </location>
</feature>
<gene>
    <name evidence="6" type="ORF">HY076_08090</name>
</gene>
<evidence type="ECO:0000256" key="1">
    <source>
        <dbReference type="ARBA" id="ARBA00022737"/>
    </source>
</evidence>
<accession>A0A9D6QKH9</accession>
<name>A0A9D6QKH9_UNCEI</name>
<dbReference type="Gene3D" id="1.25.40.10">
    <property type="entry name" value="Tetratricopeptide repeat domain"/>
    <property type="match status" value="2"/>
</dbReference>
<dbReference type="SUPFAM" id="SSF48452">
    <property type="entry name" value="TPR-like"/>
    <property type="match status" value="2"/>
</dbReference>
<dbReference type="SMART" id="SM00028">
    <property type="entry name" value="TPR"/>
    <property type="match status" value="4"/>
</dbReference>
<evidence type="ECO:0000256" key="5">
    <source>
        <dbReference type="SAM" id="Phobius"/>
    </source>
</evidence>
<feature type="transmembrane region" description="Helical" evidence="5">
    <location>
        <begin position="216"/>
        <end position="242"/>
    </location>
</feature>
<evidence type="ECO:0000313" key="6">
    <source>
        <dbReference type="EMBL" id="MBI3540216.1"/>
    </source>
</evidence>
<evidence type="ECO:0000313" key="7">
    <source>
        <dbReference type="Proteomes" id="UP000807850"/>
    </source>
</evidence>
<keyword evidence="5" id="KW-0812">Transmembrane</keyword>
<dbReference type="InterPro" id="IPR011990">
    <property type="entry name" value="TPR-like_helical_dom_sf"/>
</dbReference>
<protein>
    <submittedName>
        <fullName evidence="6">Tetratricopeptide repeat protein</fullName>
    </submittedName>
</protein>
<evidence type="ECO:0000256" key="3">
    <source>
        <dbReference type="PROSITE-ProRule" id="PRU00339"/>
    </source>
</evidence>
<feature type="transmembrane region" description="Helical" evidence="5">
    <location>
        <begin position="613"/>
        <end position="633"/>
    </location>
</feature>
<keyword evidence="5" id="KW-1133">Transmembrane helix</keyword>
<feature type="repeat" description="TPR" evidence="3">
    <location>
        <begin position="93"/>
        <end position="126"/>
    </location>
</feature>
<dbReference type="CDD" id="cd00065">
    <property type="entry name" value="FYVE_like_SF"/>
    <property type="match status" value="1"/>
</dbReference>
<feature type="region of interest" description="Disordered" evidence="4">
    <location>
        <begin position="34"/>
        <end position="69"/>
    </location>
</feature>
<dbReference type="Pfam" id="PF13432">
    <property type="entry name" value="TPR_16"/>
    <property type="match status" value="2"/>
</dbReference>
<keyword evidence="5" id="KW-0472">Membrane</keyword>
<dbReference type="EMBL" id="JACQAY010000266">
    <property type="protein sequence ID" value="MBI3540216.1"/>
    <property type="molecule type" value="Genomic_DNA"/>
</dbReference>
<dbReference type="InterPro" id="IPR019734">
    <property type="entry name" value="TPR_rpt"/>
</dbReference>
<dbReference type="PANTHER" id="PTHR44227:SF3">
    <property type="entry name" value="PROTEIN O-MANNOSYL-TRANSFERASE TMTC4"/>
    <property type="match status" value="1"/>
</dbReference>
<dbReference type="InterPro" id="IPR052346">
    <property type="entry name" value="O-mannosyl-transferase_TMTC"/>
</dbReference>
<dbReference type="PANTHER" id="PTHR44227">
    <property type="match status" value="1"/>
</dbReference>
<dbReference type="AlphaFoldDB" id="A0A9D6QKH9"/>
<evidence type="ECO:0000256" key="4">
    <source>
        <dbReference type="SAM" id="MobiDB-lite"/>
    </source>
</evidence>
<dbReference type="Proteomes" id="UP000807850">
    <property type="component" value="Unassembled WGS sequence"/>
</dbReference>
<evidence type="ECO:0000256" key="2">
    <source>
        <dbReference type="ARBA" id="ARBA00022803"/>
    </source>
</evidence>